<feature type="domain" description="SAP" evidence="22">
    <location>
        <begin position="627"/>
        <end position="661"/>
    </location>
</feature>
<feature type="compositionally biased region" description="Basic residues" evidence="21">
    <location>
        <begin position="571"/>
        <end position="581"/>
    </location>
</feature>
<dbReference type="InterPro" id="IPR006165">
    <property type="entry name" value="Ku70"/>
</dbReference>
<keyword evidence="11" id="KW-0067">ATP-binding</keyword>
<feature type="compositionally biased region" description="Acidic residues" evidence="21">
    <location>
        <begin position="18"/>
        <end position="28"/>
    </location>
</feature>
<reference evidence="24 25" key="1">
    <citation type="journal article" date="2014" name="PLoS ONE">
        <title>De novo Genome Assembly of the Fungal Plant Pathogen Pyrenophora semeniperda.</title>
        <authorList>
            <person name="Soliai M.M."/>
            <person name="Meyer S.E."/>
            <person name="Udall J.A."/>
            <person name="Elzinga D.E."/>
            <person name="Hermansen R.A."/>
            <person name="Bodily P.M."/>
            <person name="Hart A.A."/>
            <person name="Coleman C.E."/>
        </authorList>
    </citation>
    <scope>NUCLEOTIDE SEQUENCE [LARGE SCALE GENOMIC DNA]</scope>
    <source>
        <strain evidence="24 25">CCB06</strain>
        <tissue evidence="24">Mycelium</tissue>
    </source>
</reference>
<feature type="active site" description="Schiff-base intermediate with DNA; for 5'-deoxyribose-5-phosphate lyase activity" evidence="20">
    <location>
        <position position="32"/>
    </location>
</feature>
<dbReference type="CDD" id="cd01458">
    <property type="entry name" value="vWA_ku"/>
    <property type="match status" value="1"/>
</dbReference>
<evidence type="ECO:0000313" key="25">
    <source>
        <dbReference type="Proteomes" id="UP000265663"/>
    </source>
</evidence>
<dbReference type="PANTHER" id="PTHR12604">
    <property type="entry name" value="KU AUTOANTIGEN DNA HELICASE"/>
    <property type="match status" value="1"/>
</dbReference>
<dbReference type="InterPro" id="IPR016194">
    <property type="entry name" value="SPOC-like_C_dom_sf"/>
</dbReference>
<dbReference type="GO" id="GO:0000723">
    <property type="term" value="P:telomere maintenance"/>
    <property type="evidence" value="ECO:0007669"/>
    <property type="project" value="InterPro"/>
</dbReference>
<dbReference type="InterPro" id="IPR036361">
    <property type="entry name" value="SAP_dom_sf"/>
</dbReference>
<evidence type="ECO:0000256" key="1">
    <source>
        <dbReference type="ARBA" id="ARBA00004123"/>
    </source>
</evidence>
<dbReference type="AlphaFoldDB" id="A0A3M7M0H9"/>
<dbReference type="SMART" id="SM00559">
    <property type="entry name" value="Ku78"/>
    <property type="match status" value="1"/>
</dbReference>
<feature type="region of interest" description="Disordered" evidence="21">
    <location>
        <begin position="1"/>
        <end position="31"/>
    </location>
</feature>
<dbReference type="FunFam" id="3.40.50.410:FF:000071">
    <property type="entry name" value="ATP-dependent DNA helicase II subunit 1"/>
    <property type="match status" value="1"/>
</dbReference>
<evidence type="ECO:0000313" key="24">
    <source>
        <dbReference type="EMBL" id="RMZ67914.1"/>
    </source>
</evidence>
<evidence type="ECO:0000256" key="9">
    <source>
        <dbReference type="ARBA" id="ARBA00022801"/>
    </source>
</evidence>
<dbReference type="FunFam" id="4.10.970.10:FF:000003">
    <property type="entry name" value="ATP-dependent DNA helicase II subunit 1"/>
    <property type="match status" value="1"/>
</dbReference>
<dbReference type="GO" id="GO:0003678">
    <property type="term" value="F:DNA helicase activity"/>
    <property type="evidence" value="ECO:0007669"/>
    <property type="project" value="UniProtKB-EC"/>
</dbReference>
<dbReference type="Pfam" id="PF03731">
    <property type="entry name" value="Ku_N"/>
    <property type="match status" value="1"/>
</dbReference>
<dbReference type="Pfam" id="PF03730">
    <property type="entry name" value="Ku_C"/>
    <property type="match status" value="1"/>
</dbReference>
<accession>A0A3M7M0H9</accession>
<dbReference type="SMART" id="SM00513">
    <property type="entry name" value="SAP"/>
    <property type="match status" value="1"/>
</dbReference>
<feature type="domain" description="Ku" evidence="23">
    <location>
        <begin position="330"/>
        <end position="477"/>
    </location>
</feature>
<dbReference type="InterPro" id="IPR005160">
    <property type="entry name" value="Ku_C"/>
</dbReference>
<evidence type="ECO:0000256" key="12">
    <source>
        <dbReference type="ARBA" id="ARBA00022895"/>
    </source>
</evidence>
<keyword evidence="25" id="KW-1185">Reference proteome</keyword>
<evidence type="ECO:0000256" key="8">
    <source>
        <dbReference type="ARBA" id="ARBA00022763"/>
    </source>
</evidence>
<sequence length="666" mass="74287">MSRDQHVMADPQDNRPGEEEEDEEEIDESSYKTIKDAVLFAIDVSPSMLQKPPKSEDKKAERDSPTSAALKCAYQLMQQRIISNPNDMMGILLFGTEKTELGDGDSTFEHCYLLADLDVPSAQDVKRLRDIVENEEGSEEILKPAKDGASISNVLFCANQIFTTKAPNFSSRRLFLVTDNDYPVKNKAEKDTAVTRARDLYDLGCTIDLFPISQPDHSFNRSGFYDDLVYPTSPSDPDAPVAIPAITKVAKSGEGISLLKQLISSINSKATPRRALFSLPLELGPDFRIGVKGYILIKRQEHVKSCNVWVGGEKPEIATVSTTHIADDSAKDIEKAEVRKAYKFGGETITFTPEEITQIRQCFGDPVIRIIGFKPMSSVPIWANTNKSTFIYPSEADYIGSTRVFSALQQKLLKSKKMGLVWFIARRNAAPTLAALIPGEDKLNEDGEQTMPPGLWLVPLPFADDIRQFPTPPEQPLKTTDALTDKMRLIIEQLQLPKGIYDPSKYPNPDLQWFYRILQALALEEELPEHPEDKTIPRYRQIDKRCGEYIEDYGKEFQEAYVQQNSEALAHRGKPVAKKRPAGGADADEKPAAKKAKKETKIKGEDGDGDDGLTDQQMADLNNSGQISKQTVAVLKQWLGARNQSIVGKKADLLERVQDYLEGKGL</sequence>
<evidence type="ECO:0000256" key="15">
    <source>
        <dbReference type="ARBA" id="ARBA00023204"/>
    </source>
</evidence>
<keyword evidence="13" id="KW-0238">DNA-binding</keyword>
<evidence type="ECO:0000256" key="11">
    <source>
        <dbReference type="ARBA" id="ARBA00022840"/>
    </source>
</evidence>
<dbReference type="Gene3D" id="2.40.290.10">
    <property type="match status" value="1"/>
</dbReference>
<comment type="function">
    <text evidence="17">Single-stranded DNA-dependent ATP-dependent helicase. Involved in non-homologous end joining (NHEJ) DNA double strand break repair. DNA-binding is sequence-independent but has a high affinity to nicks in double-stranded DNA and to the ends of duplex DNA. Binds to naturally occurring chromosomal ends, and therefore provides chromosomal end protection. Required also for telomere recombination to repair telomeric ends in the absence of telomerase. KU70, of the KU70/KU80 heterodimer, binds to the stem loop of TLC1, the RNA component of telomerase. Involved in telomere maintenance. Interacts with telomeric repeats and subtelomeric sequences thereby controlling telomere length and protecting against subtelomeric rearrangement. Maintains telomeric chromatin, which is involved in silencing the expression of genes located at the telomere. Required for mating-type switching.</text>
</comment>
<dbReference type="FunFam" id="1.10.1600.10:FF:000004">
    <property type="entry name" value="ATP-dependent DNA helicase II subunit 1"/>
    <property type="match status" value="1"/>
</dbReference>
<evidence type="ECO:0000256" key="5">
    <source>
        <dbReference type="ARBA" id="ARBA00021796"/>
    </source>
</evidence>
<dbReference type="NCBIfam" id="TIGR00578">
    <property type="entry name" value="ku70"/>
    <property type="match status" value="1"/>
</dbReference>
<dbReference type="Pfam" id="PF02735">
    <property type="entry name" value="Ku"/>
    <property type="match status" value="1"/>
</dbReference>
<keyword evidence="12" id="KW-0779">Telomere</keyword>
<dbReference type="InterPro" id="IPR005161">
    <property type="entry name" value="Ku_N"/>
</dbReference>
<dbReference type="GO" id="GO:0042162">
    <property type="term" value="F:telomeric DNA binding"/>
    <property type="evidence" value="ECO:0007669"/>
    <property type="project" value="InterPro"/>
</dbReference>
<comment type="subcellular location">
    <subcellularLocation>
        <location evidence="2">Chromosome</location>
        <location evidence="2">Telomere</location>
    </subcellularLocation>
    <subcellularLocation>
        <location evidence="1">Nucleus</location>
    </subcellularLocation>
</comment>
<dbReference type="InterPro" id="IPR027388">
    <property type="entry name" value="Ku70_bridge/pillars_dom_sf"/>
</dbReference>
<dbReference type="GO" id="GO:0006303">
    <property type="term" value="P:double-strand break repair via nonhomologous end joining"/>
    <property type="evidence" value="ECO:0007669"/>
    <property type="project" value="InterPro"/>
</dbReference>
<dbReference type="GO" id="GO:0003684">
    <property type="term" value="F:damaged DNA binding"/>
    <property type="evidence" value="ECO:0007669"/>
    <property type="project" value="InterPro"/>
</dbReference>
<comment type="similarity">
    <text evidence="3">Belongs to the ku70 family.</text>
</comment>
<evidence type="ECO:0000256" key="2">
    <source>
        <dbReference type="ARBA" id="ARBA00004574"/>
    </source>
</evidence>
<keyword evidence="10" id="KW-0347">Helicase</keyword>
<name>A0A3M7M0H9_9PLEO</name>
<evidence type="ECO:0000259" key="22">
    <source>
        <dbReference type="SMART" id="SM00513"/>
    </source>
</evidence>
<feature type="region of interest" description="Disordered" evidence="21">
    <location>
        <begin position="45"/>
        <end position="65"/>
    </location>
</feature>
<evidence type="ECO:0000256" key="20">
    <source>
        <dbReference type="PIRSR" id="PIRSR003033-1"/>
    </source>
</evidence>
<evidence type="ECO:0000256" key="14">
    <source>
        <dbReference type="ARBA" id="ARBA00023172"/>
    </source>
</evidence>
<keyword evidence="15" id="KW-0234">DNA repair</keyword>
<evidence type="ECO:0000259" key="23">
    <source>
        <dbReference type="SMART" id="SM00559"/>
    </source>
</evidence>
<dbReference type="EMBL" id="KE747814">
    <property type="protein sequence ID" value="RMZ67914.1"/>
    <property type="molecule type" value="Genomic_DNA"/>
</dbReference>
<evidence type="ECO:0000256" key="18">
    <source>
        <dbReference type="ARBA" id="ARBA00031811"/>
    </source>
</evidence>
<dbReference type="Gene3D" id="4.10.970.10">
    <property type="entry name" value="Ku70, bridge and pillars"/>
    <property type="match status" value="1"/>
</dbReference>
<keyword evidence="7" id="KW-0547">Nucleotide-binding</keyword>
<evidence type="ECO:0000256" key="16">
    <source>
        <dbReference type="ARBA" id="ARBA00023242"/>
    </source>
</evidence>
<dbReference type="OrthoDB" id="3249161at2759"/>
<comment type="catalytic activity">
    <reaction evidence="19">
        <text>ATP + H2O = ADP + phosphate + H(+)</text>
        <dbReference type="Rhea" id="RHEA:13065"/>
        <dbReference type="ChEBI" id="CHEBI:15377"/>
        <dbReference type="ChEBI" id="CHEBI:15378"/>
        <dbReference type="ChEBI" id="CHEBI:30616"/>
        <dbReference type="ChEBI" id="CHEBI:43474"/>
        <dbReference type="ChEBI" id="CHEBI:456216"/>
        <dbReference type="EC" id="3.6.4.12"/>
    </reaction>
</comment>
<feature type="region of interest" description="Disordered" evidence="21">
    <location>
        <begin position="570"/>
        <end position="618"/>
    </location>
</feature>
<evidence type="ECO:0000256" key="3">
    <source>
        <dbReference type="ARBA" id="ARBA00005240"/>
    </source>
</evidence>
<dbReference type="GO" id="GO:0016787">
    <property type="term" value="F:hydrolase activity"/>
    <property type="evidence" value="ECO:0007669"/>
    <property type="project" value="UniProtKB-KW"/>
</dbReference>
<evidence type="ECO:0000256" key="4">
    <source>
        <dbReference type="ARBA" id="ARBA00012551"/>
    </source>
</evidence>
<dbReference type="GO" id="GO:0005524">
    <property type="term" value="F:ATP binding"/>
    <property type="evidence" value="ECO:0007669"/>
    <property type="project" value="UniProtKB-KW"/>
</dbReference>
<dbReference type="PIRSF" id="PIRSF003033">
    <property type="entry name" value="Ku70"/>
    <property type="match status" value="1"/>
</dbReference>
<dbReference type="InterPro" id="IPR003034">
    <property type="entry name" value="SAP_dom"/>
</dbReference>
<keyword evidence="6" id="KW-0158">Chromosome</keyword>
<feature type="compositionally biased region" description="Basic and acidic residues" evidence="21">
    <location>
        <begin position="1"/>
        <end position="17"/>
    </location>
</feature>
<evidence type="ECO:0000256" key="7">
    <source>
        <dbReference type="ARBA" id="ARBA00022741"/>
    </source>
</evidence>
<dbReference type="SUPFAM" id="SSF100939">
    <property type="entry name" value="SPOC domain-like"/>
    <property type="match status" value="1"/>
</dbReference>
<dbReference type="SUPFAM" id="SSF68906">
    <property type="entry name" value="SAP domain"/>
    <property type="match status" value="1"/>
</dbReference>
<evidence type="ECO:0000256" key="6">
    <source>
        <dbReference type="ARBA" id="ARBA00022454"/>
    </source>
</evidence>
<proteinExistence type="inferred from homology"/>
<dbReference type="CDD" id="cd00788">
    <property type="entry name" value="KU70"/>
    <property type="match status" value="1"/>
</dbReference>
<keyword evidence="8" id="KW-0227">DNA damage</keyword>
<evidence type="ECO:0000256" key="21">
    <source>
        <dbReference type="SAM" id="MobiDB-lite"/>
    </source>
</evidence>
<dbReference type="EC" id="3.6.4.12" evidence="4"/>
<gene>
    <name evidence="24" type="ORF">GMOD_00003985</name>
</gene>
<dbReference type="InterPro" id="IPR047087">
    <property type="entry name" value="KU70_core_dom"/>
</dbReference>
<dbReference type="InterPro" id="IPR036465">
    <property type="entry name" value="vWFA_dom_sf"/>
</dbReference>
<evidence type="ECO:0000256" key="13">
    <source>
        <dbReference type="ARBA" id="ARBA00023125"/>
    </source>
</evidence>
<keyword evidence="9" id="KW-0378">Hydrolase</keyword>
<evidence type="ECO:0000256" key="19">
    <source>
        <dbReference type="ARBA" id="ARBA00047995"/>
    </source>
</evidence>
<dbReference type="Gene3D" id="1.10.1600.10">
    <property type="match status" value="1"/>
</dbReference>
<dbReference type="Gene3D" id="1.10.720.30">
    <property type="entry name" value="SAP domain"/>
    <property type="match status" value="1"/>
</dbReference>
<protein>
    <recommendedName>
        <fullName evidence="5">ATP-dependent DNA helicase II subunit 1</fullName>
        <ecNumber evidence="4">3.6.4.12</ecNumber>
    </recommendedName>
    <alternativeName>
        <fullName evidence="18">ATP-dependent DNA helicase II subunit Ku70</fullName>
    </alternativeName>
</protein>
<dbReference type="Proteomes" id="UP000265663">
    <property type="component" value="Unassembled WGS sequence"/>
</dbReference>
<dbReference type="GO" id="GO:0000781">
    <property type="term" value="C:chromosome, telomeric region"/>
    <property type="evidence" value="ECO:0007669"/>
    <property type="project" value="UniProtKB-SubCell"/>
</dbReference>
<dbReference type="Gene3D" id="3.40.50.410">
    <property type="entry name" value="von Willebrand factor, type A domain"/>
    <property type="match status" value="1"/>
</dbReference>
<dbReference type="InterPro" id="IPR006164">
    <property type="entry name" value="DNA_bd_Ku70/Ku80"/>
</dbReference>
<dbReference type="GO" id="GO:0043564">
    <property type="term" value="C:Ku70:Ku80 complex"/>
    <property type="evidence" value="ECO:0007669"/>
    <property type="project" value="InterPro"/>
</dbReference>
<evidence type="ECO:0000256" key="10">
    <source>
        <dbReference type="ARBA" id="ARBA00022806"/>
    </source>
</evidence>
<keyword evidence="14" id="KW-0233">DNA recombination</keyword>
<dbReference type="FunFam" id="2.40.290.10:FF:000001">
    <property type="entry name" value="X-ray repair cross complementing 6"/>
    <property type="match status" value="1"/>
</dbReference>
<keyword evidence="16" id="KW-0539">Nucleus</keyword>
<evidence type="ECO:0000256" key="17">
    <source>
        <dbReference type="ARBA" id="ARBA00024890"/>
    </source>
</evidence>
<dbReference type="GO" id="GO:0006310">
    <property type="term" value="P:DNA recombination"/>
    <property type="evidence" value="ECO:0007669"/>
    <property type="project" value="UniProtKB-KW"/>
</dbReference>
<feature type="compositionally biased region" description="Basic and acidic residues" evidence="21">
    <location>
        <begin position="53"/>
        <end position="64"/>
    </location>
</feature>
<dbReference type="Pfam" id="PF02037">
    <property type="entry name" value="SAP"/>
    <property type="match status" value="1"/>
</dbReference>
<dbReference type="SUPFAM" id="SSF53300">
    <property type="entry name" value="vWA-like"/>
    <property type="match status" value="1"/>
</dbReference>
<dbReference type="PANTHER" id="PTHR12604:SF2">
    <property type="entry name" value="X-RAY REPAIR CROSS-COMPLEMENTING PROTEIN 6"/>
    <property type="match status" value="1"/>
</dbReference>
<organism evidence="24 25">
    <name type="scientific">Pyrenophora seminiperda CCB06</name>
    <dbReference type="NCBI Taxonomy" id="1302712"/>
    <lineage>
        <taxon>Eukaryota</taxon>
        <taxon>Fungi</taxon>
        <taxon>Dikarya</taxon>
        <taxon>Ascomycota</taxon>
        <taxon>Pezizomycotina</taxon>
        <taxon>Dothideomycetes</taxon>
        <taxon>Pleosporomycetidae</taxon>
        <taxon>Pleosporales</taxon>
        <taxon>Pleosporineae</taxon>
        <taxon>Pleosporaceae</taxon>
        <taxon>Pyrenophora</taxon>
    </lineage>
</organism>
<dbReference type="GO" id="GO:0003690">
    <property type="term" value="F:double-stranded DNA binding"/>
    <property type="evidence" value="ECO:0007669"/>
    <property type="project" value="TreeGrafter"/>
</dbReference>